<dbReference type="EMBL" id="CACVBM020000843">
    <property type="protein sequence ID" value="CAA7023942.1"/>
    <property type="molecule type" value="Genomic_DNA"/>
</dbReference>
<evidence type="ECO:0000259" key="2">
    <source>
        <dbReference type="Pfam" id="PF00646"/>
    </source>
</evidence>
<dbReference type="Gene3D" id="2.120.10.80">
    <property type="entry name" value="Kelch-type beta propeller"/>
    <property type="match status" value="1"/>
</dbReference>
<dbReference type="Pfam" id="PF25210">
    <property type="entry name" value="Kelch_FKB95"/>
    <property type="match status" value="2"/>
</dbReference>
<keyword evidence="5" id="KW-1185">Reference proteome</keyword>
<feature type="region of interest" description="Disordered" evidence="1">
    <location>
        <begin position="1"/>
        <end position="24"/>
    </location>
</feature>
<dbReference type="InterPro" id="IPR050354">
    <property type="entry name" value="F-box/kelch-repeat_ARATH"/>
</dbReference>
<gene>
    <name evidence="4" type="ORF">MERR_LOCUS11177</name>
</gene>
<sequence>MSSPEKRKKKTTTKELLLPPTPQSTPNLPDDLLLSCFARVSRLYYPTLSLASKGFGSLIASPELYKTRSRLHRTEICLYVCLSLPHDPNPRWFTLCRRPNRALTKEKNLGMNLLVPIASPPSTPVKPCFVAVGSEIYQISGRVNDVPSCDVSVLDCRSHSWHQAPNMNVVMHNRSAIVVDGKIHVKGEEVEGFESPMVEVYDPKTLTWKFELHGSEESFLRDDFAAGLPLYCCVIDEVIYYLYDNGRIFWCDLKSKELRILKGVTGLPEFNRSDHDARLVDYGGNLAVLWEDHGRSSNSEEKMIWCAVIAVDRSNREEFTGTVEWFDPVLEVTESCSFVRVLAATV</sequence>
<feature type="domain" description="FKB95-like N-terminal Kelch" evidence="3">
    <location>
        <begin position="232"/>
        <end position="330"/>
    </location>
</feature>
<feature type="domain" description="FKB95-like N-terminal Kelch" evidence="3">
    <location>
        <begin position="92"/>
        <end position="217"/>
    </location>
</feature>
<evidence type="ECO:0000313" key="5">
    <source>
        <dbReference type="Proteomes" id="UP000467841"/>
    </source>
</evidence>
<evidence type="ECO:0000313" key="4">
    <source>
        <dbReference type="EMBL" id="CAA7023942.1"/>
    </source>
</evidence>
<dbReference type="AlphaFoldDB" id="A0A6D2I741"/>
<dbReference type="PANTHER" id="PTHR24414:SF184">
    <property type="entry name" value="GALACTOSE OXIDASE_KELCH REPEAT SUPERFAMILY PROTEIN"/>
    <property type="match status" value="1"/>
</dbReference>
<dbReference type="SUPFAM" id="SSF81383">
    <property type="entry name" value="F-box domain"/>
    <property type="match status" value="1"/>
</dbReference>
<dbReference type="Pfam" id="PF00646">
    <property type="entry name" value="F-box"/>
    <property type="match status" value="1"/>
</dbReference>
<comment type="caution">
    <text evidence="4">The sequence shown here is derived from an EMBL/GenBank/DDBJ whole genome shotgun (WGS) entry which is preliminary data.</text>
</comment>
<organism evidence="4 5">
    <name type="scientific">Microthlaspi erraticum</name>
    <dbReference type="NCBI Taxonomy" id="1685480"/>
    <lineage>
        <taxon>Eukaryota</taxon>
        <taxon>Viridiplantae</taxon>
        <taxon>Streptophyta</taxon>
        <taxon>Embryophyta</taxon>
        <taxon>Tracheophyta</taxon>
        <taxon>Spermatophyta</taxon>
        <taxon>Magnoliopsida</taxon>
        <taxon>eudicotyledons</taxon>
        <taxon>Gunneridae</taxon>
        <taxon>Pentapetalae</taxon>
        <taxon>rosids</taxon>
        <taxon>malvids</taxon>
        <taxon>Brassicales</taxon>
        <taxon>Brassicaceae</taxon>
        <taxon>Coluteocarpeae</taxon>
        <taxon>Microthlaspi</taxon>
    </lineage>
</organism>
<evidence type="ECO:0000256" key="1">
    <source>
        <dbReference type="SAM" id="MobiDB-lite"/>
    </source>
</evidence>
<dbReference type="OrthoDB" id="1490241at2759"/>
<dbReference type="PANTHER" id="PTHR24414">
    <property type="entry name" value="F-BOX/KELCH-REPEAT PROTEIN SKIP4"/>
    <property type="match status" value="1"/>
</dbReference>
<feature type="domain" description="F-box" evidence="2">
    <location>
        <begin position="27"/>
        <end position="66"/>
    </location>
</feature>
<dbReference type="InterPro" id="IPR057499">
    <property type="entry name" value="Kelch_FKB95"/>
</dbReference>
<dbReference type="SUPFAM" id="SSF117281">
    <property type="entry name" value="Kelch motif"/>
    <property type="match status" value="1"/>
</dbReference>
<feature type="compositionally biased region" description="Basic residues" evidence="1">
    <location>
        <begin position="1"/>
        <end position="11"/>
    </location>
</feature>
<reference evidence="4" key="1">
    <citation type="submission" date="2020-01" db="EMBL/GenBank/DDBJ databases">
        <authorList>
            <person name="Mishra B."/>
        </authorList>
    </citation>
    <scope>NUCLEOTIDE SEQUENCE [LARGE SCALE GENOMIC DNA]</scope>
</reference>
<dbReference type="InterPro" id="IPR001810">
    <property type="entry name" value="F-box_dom"/>
</dbReference>
<proteinExistence type="predicted"/>
<evidence type="ECO:0000259" key="3">
    <source>
        <dbReference type="Pfam" id="PF25210"/>
    </source>
</evidence>
<dbReference type="InterPro" id="IPR036047">
    <property type="entry name" value="F-box-like_dom_sf"/>
</dbReference>
<protein>
    <submittedName>
        <fullName evidence="4">Uncharacterized protein</fullName>
    </submittedName>
</protein>
<dbReference type="Proteomes" id="UP000467841">
    <property type="component" value="Unassembled WGS sequence"/>
</dbReference>
<accession>A0A6D2I741</accession>
<name>A0A6D2I741_9BRAS</name>
<dbReference type="CDD" id="cd22152">
    <property type="entry name" value="F-box_AtAFR-like"/>
    <property type="match status" value="1"/>
</dbReference>
<dbReference type="InterPro" id="IPR015915">
    <property type="entry name" value="Kelch-typ_b-propeller"/>
</dbReference>